<feature type="compositionally biased region" description="Polar residues" evidence="1">
    <location>
        <begin position="100"/>
        <end position="109"/>
    </location>
</feature>
<dbReference type="InterPro" id="IPR056993">
    <property type="entry name" value="TRIP4_3rd_dom"/>
</dbReference>
<dbReference type="Pfam" id="PF06221">
    <property type="entry name" value="zf-C2HC5"/>
    <property type="match status" value="1"/>
</dbReference>
<dbReference type="Pfam" id="PF23135">
    <property type="entry name" value="TRI4_N"/>
    <property type="match status" value="1"/>
</dbReference>
<evidence type="ECO:0000313" key="7">
    <source>
        <dbReference type="Proteomes" id="UP001286313"/>
    </source>
</evidence>
<evidence type="ECO:0000259" key="4">
    <source>
        <dbReference type="Pfam" id="PF23134"/>
    </source>
</evidence>
<evidence type="ECO:0000259" key="2">
    <source>
        <dbReference type="Pfam" id="PF04266"/>
    </source>
</evidence>
<dbReference type="InterPro" id="IPR039128">
    <property type="entry name" value="TRIP4-like"/>
</dbReference>
<dbReference type="CDD" id="cd06554">
    <property type="entry name" value="ASCH_ASC-1_like"/>
    <property type="match status" value="1"/>
</dbReference>
<comment type="caution">
    <text evidence="6">The sequence shown here is derived from an EMBL/GenBank/DDBJ whole genome shotgun (WGS) entry which is preliminary data.</text>
</comment>
<feature type="region of interest" description="Disordered" evidence="1">
    <location>
        <begin position="368"/>
        <end position="387"/>
    </location>
</feature>
<dbReference type="Gene3D" id="2.30.130.30">
    <property type="entry name" value="Hypothetical protein"/>
    <property type="match status" value="1"/>
</dbReference>
<feature type="region of interest" description="Disordered" evidence="1">
    <location>
        <begin position="91"/>
        <end position="134"/>
    </location>
</feature>
<sequence>MMCSIEKWACNALEKLGIHDPGVIVRYLQPLEDTAEVEEYLVSFLDVGQESHRKFIEEFLKKKEGAKSNVDSRFYRKPDLEEDLVMKVTDKKKQKGGVKESNNGTNISKTSKDVYNNGGSTATPTSTSTSSGKRKTKFVSLYSDEGQNRDVVLLSGRHKCDCEASKHKLINNCLKCGRIVCEQEGSGPCQFCGSLVVSKEERELLNKGTRKSEALQKKLLSEKKVLVAKAKAADKAPQSKEEALLKAIEHKNRLLEFDRTSEKRTKVYDDENDYFSTNSKWISHDDKMKLIQREEELRKRRFERRNQKITIDLFGRKIVAEEETAGVYDPDDPFVKEILEGKTSDIFSAPDRLESGPKVEVSRPQYTDTGIVTDNNNTNTHSSNNKFSGMNIRLRVQDRELQEMTDEGVCLSMHQPWASLLVAGIKMHEGRSWYSAHRGRMWIAAAAKVPTPEEVKQLEHQYQLLYNKTRKSLAFPPHYPTSCLLGCVDVVDVLPQEEYRDRYPDGESDCPYVFICENPQEMILKFPIKGQHKIYKLDPKIHQAAKKSIRSREE</sequence>
<evidence type="ECO:0000256" key="1">
    <source>
        <dbReference type="SAM" id="MobiDB-lite"/>
    </source>
</evidence>
<gene>
    <name evidence="6" type="ORF">Pcinc_002316</name>
</gene>
<dbReference type="InterPro" id="IPR009349">
    <property type="entry name" value="TRIP4/RQT4_C2HC5_Znf"/>
</dbReference>
<feature type="domain" description="Activating signal cointegrator 1 N-terminal" evidence="5">
    <location>
        <begin position="6"/>
        <end position="63"/>
    </location>
</feature>
<feature type="compositionally biased region" description="Low complexity" evidence="1">
    <location>
        <begin position="118"/>
        <end position="131"/>
    </location>
</feature>
<dbReference type="GO" id="GO:0008270">
    <property type="term" value="F:zinc ion binding"/>
    <property type="evidence" value="ECO:0007669"/>
    <property type="project" value="InterPro"/>
</dbReference>
<dbReference type="PANTHER" id="PTHR12963">
    <property type="entry name" value="THYROID RECEPTOR INTERACTING PROTEIN RELATED"/>
    <property type="match status" value="1"/>
</dbReference>
<dbReference type="InterPro" id="IPR015947">
    <property type="entry name" value="PUA-like_sf"/>
</dbReference>
<evidence type="ECO:0000313" key="6">
    <source>
        <dbReference type="EMBL" id="KAK3893874.1"/>
    </source>
</evidence>
<reference evidence="6" key="1">
    <citation type="submission" date="2023-10" db="EMBL/GenBank/DDBJ databases">
        <title>Genome assemblies of two species of porcelain crab, Petrolisthes cinctipes and Petrolisthes manimaculis (Anomura: Porcellanidae).</title>
        <authorList>
            <person name="Angst P."/>
        </authorList>
    </citation>
    <scope>NUCLEOTIDE SEQUENCE</scope>
    <source>
        <strain evidence="6">PB745_01</strain>
        <tissue evidence="6">Gill</tissue>
    </source>
</reference>
<dbReference type="InterPro" id="IPR056994">
    <property type="entry name" value="TRI4_N"/>
</dbReference>
<dbReference type="AlphaFoldDB" id="A0AAE1L2D1"/>
<name>A0AAE1L2D1_PETCI</name>
<dbReference type="Proteomes" id="UP001286313">
    <property type="component" value="Unassembled WGS sequence"/>
</dbReference>
<evidence type="ECO:0008006" key="8">
    <source>
        <dbReference type="Google" id="ProtNLM"/>
    </source>
</evidence>
<dbReference type="FunFam" id="2.30.130.30:FF:000002">
    <property type="entry name" value="Activating signal cointegrator 1"/>
    <property type="match status" value="1"/>
</dbReference>
<dbReference type="EMBL" id="JAWQEG010000166">
    <property type="protein sequence ID" value="KAK3893874.1"/>
    <property type="molecule type" value="Genomic_DNA"/>
</dbReference>
<feature type="domain" description="Activating signal cointegrator 1 third" evidence="4">
    <location>
        <begin position="270"/>
        <end position="321"/>
    </location>
</feature>
<dbReference type="Pfam" id="PF04266">
    <property type="entry name" value="ASCH"/>
    <property type="match status" value="1"/>
</dbReference>
<dbReference type="GO" id="GO:0005634">
    <property type="term" value="C:nucleus"/>
    <property type="evidence" value="ECO:0007669"/>
    <property type="project" value="InterPro"/>
</dbReference>
<evidence type="ECO:0000259" key="3">
    <source>
        <dbReference type="Pfam" id="PF06221"/>
    </source>
</evidence>
<keyword evidence="7" id="KW-1185">Reference proteome</keyword>
<organism evidence="6 7">
    <name type="scientific">Petrolisthes cinctipes</name>
    <name type="common">Flat porcelain crab</name>
    <dbReference type="NCBI Taxonomy" id="88211"/>
    <lineage>
        <taxon>Eukaryota</taxon>
        <taxon>Metazoa</taxon>
        <taxon>Ecdysozoa</taxon>
        <taxon>Arthropoda</taxon>
        <taxon>Crustacea</taxon>
        <taxon>Multicrustacea</taxon>
        <taxon>Malacostraca</taxon>
        <taxon>Eumalacostraca</taxon>
        <taxon>Eucarida</taxon>
        <taxon>Decapoda</taxon>
        <taxon>Pleocyemata</taxon>
        <taxon>Anomura</taxon>
        <taxon>Galatheoidea</taxon>
        <taxon>Porcellanidae</taxon>
        <taxon>Petrolisthes</taxon>
    </lineage>
</organism>
<protein>
    <recommendedName>
        <fullName evidence="8">Activating signal cointegrator 1</fullName>
    </recommendedName>
</protein>
<dbReference type="Pfam" id="PF23134">
    <property type="entry name" value="TRIP4_3rd"/>
    <property type="match status" value="1"/>
</dbReference>
<feature type="compositionally biased region" description="Low complexity" evidence="1">
    <location>
        <begin position="375"/>
        <end position="385"/>
    </location>
</feature>
<accession>A0AAE1L2D1</accession>
<feature type="domain" description="TRIP4/RQT4 C2HC5-type zinc finger" evidence="3">
    <location>
        <begin position="158"/>
        <end position="203"/>
    </location>
</feature>
<dbReference type="SUPFAM" id="SSF88697">
    <property type="entry name" value="PUA domain-like"/>
    <property type="match status" value="1"/>
</dbReference>
<evidence type="ECO:0000259" key="5">
    <source>
        <dbReference type="Pfam" id="PF23135"/>
    </source>
</evidence>
<dbReference type="GO" id="GO:0180022">
    <property type="term" value="C:RQC-trigger complex"/>
    <property type="evidence" value="ECO:0007669"/>
    <property type="project" value="InterPro"/>
</dbReference>
<dbReference type="PANTHER" id="PTHR12963:SF4">
    <property type="entry name" value="ACTIVATING SIGNAL COINTEGRATOR 1"/>
    <property type="match status" value="1"/>
</dbReference>
<dbReference type="GO" id="GO:0072344">
    <property type="term" value="P:rescue of stalled ribosome"/>
    <property type="evidence" value="ECO:0007669"/>
    <property type="project" value="InterPro"/>
</dbReference>
<feature type="domain" description="ASCH" evidence="2">
    <location>
        <begin position="411"/>
        <end position="501"/>
    </location>
</feature>
<proteinExistence type="predicted"/>
<dbReference type="InterPro" id="IPR007374">
    <property type="entry name" value="ASCH_domain"/>
</dbReference>